<dbReference type="RefSeq" id="XP_024580020.1">
    <property type="nucleotide sequence ID" value="XM_024729665.1"/>
</dbReference>
<dbReference type="SUPFAM" id="SSF57903">
    <property type="entry name" value="FYVE/PHD zinc finger"/>
    <property type="match status" value="1"/>
</dbReference>
<proteinExistence type="predicted"/>
<evidence type="ECO:0000313" key="2">
    <source>
        <dbReference type="EMBL" id="CEG43651.1"/>
    </source>
</evidence>
<dbReference type="Gene3D" id="3.30.40.10">
    <property type="entry name" value="Zinc/RING finger domain, C3HC4 (zinc finger)"/>
    <property type="match status" value="1"/>
</dbReference>
<dbReference type="EMBL" id="CCYD01000810">
    <property type="protein sequence ID" value="CEG43651.1"/>
    <property type="molecule type" value="Genomic_DNA"/>
</dbReference>
<dbReference type="GeneID" id="36409004"/>
<organism evidence="2 3">
    <name type="scientific">Plasmopara halstedii</name>
    <name type="common">Downy mildew of sunflower</name>
    <dbReference type="NCBI Taxonomy" id="4781"/>
    <lineage>
        <taxon>Eukaryota</taxon>
        <taxon>Sar</taxon>
        <taxon>Stramenopiles</taxon>
        <taxon>Oomycota</taxon>
        <taxon>Peronosporomycetes</taxon>
        <taxon>Peronosporales</taxon>
        <taxon>Peronosporaceae</taxon>
        <taxon>Plasmopara</taxon>
    </lineage>
</organism>
<dbReference type="OMA" id="KWFANEL"/>
<dbReference type="InterPro" id="IPR023393">
    <property type="entry name" value="START-like_dom_sf"/>
</dbReference>
<name>A0A0N7L695_PLAHL</name>
<dbReference type="PANTHER" id="PTHR13510:SF44">
    <property type="entry name" value="RABENOSYN-5"/>
    <property type="match status" value="1"/>
</dbReference>
<keyword evidence="3" id="KW-1185">Reference proteome</keyword>
<evidence type="ECO:0000256" key="1">
    <source>
        <dbReference type="SAM" id="MobiDB-lite"/>
    </source>
</evidence>
<dbReference type="PANTHER" id="PTHR13510">
    <property type="entry name" value="FYVE-FINGER-CONTAINING RAB5 EFFECTOR PROTEIN RABENOSYN-5-RELATED"/>
    <property type="match status" value="1"/>
</dbReference>
<accession>A0A0N7L695</accession>
<reference evidence="3" key="1">
    <citation type="submission" date="2014-09" db="EMBL/GenBank/DDBJ databases">
        <authorList>
            <person name="Sharma Rahul"/>
            <person name="Thines Marco"/>
        </authorList>
    </citation>
    <scope>NUCLEOTIDE SEQUENCE [LARGE SCALE GENOMIC DNA]</scope>
</reference>
<dbReference type="InterPro" id="IPR011011">
    <property type="entry name" value="Znf_FYVE_PHD"/>
</dbReference>
<feature type="region of interest" description="Disordered" evidence="1">
    <location>
        <begin position="70"/>
        <end position="93"/>
    </location>
</feature>
<dbReference type="OrthoDB" id="92924at2759"/>
<dbReference type="Gene3D" id="3.30.530.20">
    <property type="match status" value="1"/>
</dbReference>
<dbReference type="Proteomes" id="UP000054928">
    <property type="component" value="Unassembled WGS sequence"/>
</dbReference>
<evidence type="ECO:0000313" key="3">
    <source>
        <dbReference type="Proteomes" id="UP000054928"/>
    </source>
</evidence>
<protein>
    <submittedName>
        <fullName evidence="2">Zinc finger, RING/FYVE/PHD-type</fullName>
    </submittedName>
</protein>
<dbReference type="InterPro" id="IPR013083">
    <property type="entry name" value="Znf_RING/FYVE/PHD"/>
</dbReference>
<dbReference type="InterPro" id="IPR052727">
    <property type="entry name" value="Rab4/Rab5_effector"/>
</dbReference>
<sequence length="432" mass="47962">MKFTLPKVEIPSVTLSDNQCASFIEEADTVVKEIVAANDLFIAKGYTIGYPDWKRIRTKEGVQVYRQRKKAIKQRPPTSQLPPVLHHPSQPREHEFSRFGSVNSYSSVELEIEGHESSSSSSGIAGNSIMEKMRPHGVALIALHGTMDGTVDDCLFGSIATTDEAWILRSSHINDRIKDARLLATIRSPTRTNPCQFLGIKWFANELPPLLTGVVHQRDFIIIESLGFTSDSKGERVGYVLMHSIILRDIPELTHLGIVRGSMSFCFIFRQGGPGKVDIFCRGFLDSRGEIPSRLALSIATDAAICCTSVVDFANIKKLRWLMKHANIQPAENTPPQHCEACAKSFGKFSLPFSNTSVLCQICRNVICSKCSVNKKMTVHVPDSGSIQQCLLKFCLRCMYKAKEKSSWELAIDTLEDSLTSPSVTITSHLSQ</sequence>
<dbReference type="AlphaFoldDB" id="A0A0N7L695"/>